<organism evidence="3 4">
    <name type="scientific">Tetrahymena thermophila (strain SB210)</name>
    <dbReference type="NCBI Taxonomy" id="312017"/>
    <lineage>
        <taxon>Eukaryota</taxon>
        <taxon>Sar</taxon>
        <taxon>Alveolata</taxon>
        <taxon>Ciliophora</taxon>
        <taxon>Intramacronucleata</taxon>
        <taxon>Oligohymenophorea</taxon>
        <taxon>Hymenostomatida</taxon>
        <taxon>Tetrahymenina</taxon>
        <taxon>Tetrahymenidae</taxon>
        <taxon>Tetrahymena</taxon>
    </lineage>
</organism>
<dbReference type="InterPro" id="IPR011047">
    <property type="entry name" value="Quinoprotein_ADH-like_sf"/>
</dbReference>
<protein>
    <recommendedName>
        <fullName evidence="5">Transmembrane protein</fullName>
    </recommendedName>
</protein>
<keyword evidence="2" id="KW-0732">Signal</keyword>
<gene>
    <name evidence="3" type="ORF">TTHERM_00141180</name>
</gene>
<dbReference type="EMBL" id="GG662793">
    <property type="protein sequence ID" value="EAR90810.2"/>
    <property type="molecule type" value="Genomic_DNA"/>
</dbReference>
<dbReference type="Proteomes" id="UP000009168">
    <property type="component" value="Unassembled WGS sequence"/>
</dbReference>
<evidence type="ECO:0008006" key="5">
    <source>
        <dbReference type="Google" id="ProtNLM"/>
    </source>
</evidence>
<dbReference type="SUPFAM" id="SSF50998">
    <property type="entry name" value="Quinoprotein alcohol dehydrogenase-like"/>
    <property type="match status" value="1"/>
</dbReference>
<feature type="chain" id="PRO_5003712568" description="Transmembrane protein" evidence="2">
    <location>
        <begin position="23"/>
        <end position="1796"/>
    </location>
</feature>
<feature type="region of interest" description="Disordered" evidence="1">
    <location>
        <begin position="1310"/>
        <end position="1334"/>
    </location>
</feature>
<evidence type="ECO:0000256" key="2">
    <source>
        <dbReference type="SAM" id="SignalP"/>
    </source>
</evidence>
<dbReference type="InterPro" id="IPR013211">
    <property type="entry name" value="LVIVD"/>
</dbReference>
<dbReference type="SUPFAM" id="SSF50969">
    <property type="entry name" value="YVTN repeat-like/Quinoprotein amine dehydrogenase"/>
    <property type="match status" value="1"/>
</dbReference>
<dbReference type="OrthoDB" id="327717at2759"/>
<dbReference type="InParanoid" id="I7MDR5"/>
<name>I7MDR5_TETTS</name>
<dbReference type="Gene3D" id="2.130.10.10">
    <property type="entry name" value="YVTN repeat-like/Quinoprotein amine dehydrogenase"/>
    <property type="match status" value="1"/>
</dbReference>
<dbReference type="InterPro" id="IPR011044">
    <property type="entry name" value="Quino_amine_DH_bsu"/>
</dbReference>
<feature type="signal peptide" evidence="2">
    <location>
        <begin position="1"/>
        <end position="22"/>
    </location>
</feature>
<dbReference type="Pfam" id="PF08309">
    <property type="entry name" value="LVIVD"/>
    <property type="match status" value="1"/>
</dbReference>
<feature type="region of interest" description="Disordered" evidence="1">
    <location>
        <begin position="1613"/>
        <end position="1639"/>
    </location>
</feature>
<dbReference type="InterPro" id="IPR015943">
    <property type="entry name" value="WD40/YVTN_repeat-like_dom_sf"/>
</dbReference>
<dbReference type="RefSeq" id="XP_001011055.2">
    <property type="nucleotide sequence ID" value="XM_001011055.2"/>
</dbReference>
<dbReference type="GeneID" id="7827483"/>
<evidence type="ECO:0000313" key="4">
    <source>
        <dbReference type="Proteomes" id="UP000009168"/>
    </source>
</evidence>
<evidence type="ECO:0000256" key="1">
    <source>
        <dbReference type="SAM" id="MobiDB-lite"/>
    </source>
</evidence>
<evidence type="ECO:0000313" key="3">
    <source>
        <dbReference type="EMBL" id="EAR90810.2"/>
    </source>
</evidence>
<dbReference type="KEGG" id="tet:TTHERM_00141180"/>
<feature type="compositionally biased region" description="Polar residues" evidence="1">
    <location>
        <begin position="1313"/>
        <end position="1324"/>
    </location>
</feature>
<proteinExistence type="predicted"/>
<feature type="compositionally biased region" description="Low complexity" evidence="1">
    <location>
        <begin position="1613"/>
        <end position="1626"/>
    </location>
</feature>
<accession>I7MDR5</accession>
<keyword evidence="4" id="KW-1185">Reference proteome</keyword>
<feature type="region of interest" description="Disordered" evidence="1">
    <location>
        <begin position="1741"/>
        <end position="1769"/>
    </location>
</feature>
<feature type="compositionally biased region" description="Acidic residues" evidence="1">
    <location>
        <begin position="1748"/>
        <end position="1762"/>
    </location>
</feature>
<reference evidence="4" key="1">
    <citation type="journal article" date="2006" name="PLoS Biol.">
        <title>Macronuclear genome sequence of the ciliate Tetrahymena thermophila, a model eukaryote.</title>
        <authorList>
            <person name="Eisen J.A."/>
            <person name="Coyne R.S."/>
            <person name="Wu M."/>
            <person name="Wu D."/>
            <person name="Thiagarajan M."/>
            <person name="Wortman J.R."/>
            <person name="Badger J.H."/>
            <person name="Ren Q."/>
            <person name="Amedeo P."/>
            <person name="Jones K.M."/>
            <person name="Tallon L.J."/>
            <person name="Delcher A.L."/>
            <person name="Salzberg S.L."/>
            <person name="Silva J.C."/>
            <person name="Haas B.J."/>
            <person name="Majoros W.H."/>
            <person name="Farzad M."/>
            <person name="Carlton J.M."/>
            <person name="Smith R.K. Jr."/>
            <person name="Garg J."/>
            <person name="Pearlman R.E."/>
            <person name="Karrer K.M."/>
            <person name="Sun L."/>
            <person name="Manning G."/>
            <person name="Elde N.C."/>
            <person name="Turkewitz A.P."/>
            <person name="Asai D.J."/>
            <person name="Wilkes D.E."/>
            <person name="Wang Y."/>
            <person name="Cai H."/>
            <person name="Collins K."/>
            <person name="Stewart B.A."/>
            <person name="Lee S.R."/>
            <person name="Wilamowska K."/>
            <person name="Weinberg Z."/>
            <person name="Ruzzo W.L."/>
            <person name="Wloga D."/>
            <person name="Gaertig J."/>
            <person name="Frankel J."/>
            <person name="Tsao C.-C."/>
            <person name="Gorovsky M.A."/>
            <person name="Keeling P.J."/>
            <person name="Waller R.F."/>
            <person name="Patron N.J."/>
            <person name="Cherry J.M."/>
            <person name="Stover N.A."/>
            <person name="Krieger C.J."/>
            <person name="del Toro C."/>
            <person name="Ryder H.F."/>
            <person name="Williamson S.C."/>
            <person name="Barbeau R.A."/>
            <person name="Hamilton E.P."/>
            <person name="Orias E."/>
        </authorList>
    </citation>
    <scope>NUCLEOTIDE SEQUENCE [LARGE SCALE GENOMIC DNA]</scope>
    <source>
        <strain evidence="4">SB210</strain>
    </source>
</reference>
<feature type="compositionally biased region" description="Basic and acidic residues" evidence="1">
    <location>
        <begin position="1627"/>
        <end position="1639"/>
    </location>
</feature>
<sequence>MIKKSQILQIWITLLTVTNIICRQLVFEPNPILDFNLFNLKGQNTYLSVLSEDNQYAFISAREGGVYIISLANILQTTIVGNIAALQAQYLQVKKNILFIGDLLDGVVIYDISNITNPVLLSKWQLYLHIQALEITSDSNYLFALGNGIIFCIDISDPKNPKTISKNGIPSGESYRVRLSPDETHICVSNALAGIQIIDVRQKQQIIIRVNQNPAFVFWDCLFTPDQTSIYSVDAYYGLFYSNVQSVFSQPIGSTNVVPLNFVNLYLTPQVQQSIAITSDGLFLMLGQRSIGLVLFEIQNKNYQKPVFVQKLNGNYLSNDVYFSRNNNEAFAFVTNGMSLLIFKQVSINTNKDFPNVFNTFQSSLTYLSPEYFPWQIICLSNNKYIIQTNSHYGLNIFDIQDNYYPNLVKYIPIVKGDYGGVQVNEELNAMFVAGTQDGLITYNITDMTNINFVNNVTPIDPTLISNAVNGVTYNEKNKIIVVANGYYGFAVLNAVNPYSVSLIGLFLNDKYPCSFEKCQITNDTSTIICACREVGLFFFDFSNYKLQLTYLINKIGAEYLILSQDEKNAYVCFGFMGLVIVNIQNKMSPYIISIQPVDGWAQSLTAIFNEQYLIVTQIEKGQLVIVNIQDIQNPYIQSKLEFPNENSNSVCVTPDQKNAYFIGNRGLRYIPINTDLILHTQIQVQYTNTQGSIYYEDLSNSQSLLVGQTAKMYFVPLYIQTQVKISNAYYYRNYEVQLLPYWITFYQKTQSLQIQVDKTGAVNTFSNEKKGENIIILECLISLNADNFITQNINQVLSIQIYSNLISQGYLDSEGFLTSKLDSKIPFYLNFFDDKNFTQAKVGTQQQIQNIQNDIKQTLVFSLVQYSIRFFVQSSLFFNYNVQGNSTSNIISTPSLQISVLIQITSYGKFVKRQLDGVIASFSDDLTSLQISGQTQYVNQIIGQNLQIANSTSNLTKCILDFIIQDSSNYEISNKIPLSNLTFINLYSPIQLFQENNLQTQLNKQYSSGHLEVESRFQFSFDMTTFRQKDNLPITYTAFLIEGDQLTQITTGSWIEFNSFNLGFSGIKSITSLLQSYRIRIEATDSYSTTYDEFEFEFTQIPFLYVVQLIIQIVGPILGVFGIWKYRAEIYTFIMKKFYLYSSESAVVGEVYKKQIVLMNEIWEEAEKLWKFFLSVNKNFNNQILQEYQTHKALNTIEIMARVYKVYLDNQKRFINIDPREFEFIDSRLVRMVKRFCYQIILNKDQQTQKALQYLKRLGKKTNTDKDWYKQFAEIKYKFEVQKNKVVQKNPNENKTDLIVQSPLVLKHHSQKNQQSEIQNNSIESKRESQHASNVLDINSEHNALTDRKLIQNGCKDQSNEQTLNNIETKVQMPEFESYAFKDMNPINSNFQSQNKLNSPRLNFAIKSQDYIKEQEEQQKDKEEVLENLNPFPEIILKTELILEILKAKFPNQQNDMYLLQEILILEISGITLNSPNRISPAIGESLHLFSHQLLRVEAYKRDQEDSCCYCLKRFLKANYSPIGLNQNNPLPQWLNCQIINGIIHIWGTPKINDEPEILIKIVDQLTFTILSYHLMIKDKEGYDLRDKSNLSTINKIRSENNLVASLRMQKQKQLQQNQCQNPNEQKQDSFDPNSENKSKTLQLIPRLSKFSKDIPTFKNRNRGQSFQIENLRIQAVQEQPLKELDSPQKQKAGSQIDLQFQKDTNNFLNKLQSQLQNQQKHSQEKRFLKESSIEINMIDCSKEDKSLEDENNNQEEDEESQQQRNLDEKNVNYLVQIQKQNQSLLNRKMRFIIK</sequence>